<dbReference type="Proteomes" id="UP000028990">
    <property type="component" value="Unassembled WGS sequence"/>
</dbReference>
<evidence type="ECO:0000256" key="1">
    <source>
        <dbReference type="SAM" id="MobiDB-lite"/>
    </source>
</evidence>
<sequence>MARRASGPCLAYALHLPVVHASRISDMPHWQNGWEALEKDELDLHLGDLKICQNDHERRMICINSGHQDSQDSAMKIVGREDFRKCSSERRNGAGGMLTAFPGASTPTGPHLRKPLEGAQRCVHTQRCERPRSDSKGVRPAVLEASPSGHLHQSYSCCVCRPRALEAFREGGHEGGSGPGALWGSLTPRRAEQPWPSLPPSPWLPSCSCSCASLCLPTAADEIRASDGYWTITEVDAISEAALLFWMGFG</sequence>
<proteinExistence type="predicted"/>
<keyword evidence="2" id="KW-0732">Signal</keyword>
<name>A0A091DU60_FUKDA</name>
<organism evidence="3 4">
    <name type="scientific">Fukomys damarensis</name>
    <name type="common">Damaraland mole rat</name>
    <name type="synonym">Cryptomys damarensis</name>
    <dbReference type="NCBI Taxonomy" id="885580"/>
    <lineage>
        <taxon>Eukaryota</taxon>
        <taxon>Metazoa</taxon>
        <taxon>Chordata</taxon>
        <taxon>Craniata</taxon>
        <taxon>Vertebrata</taxon>
        <taxon>Euteleostomi</taxon>
        <taxon>Mammalia</taxon>
        <taxon>Eutheria</taxon>
        <taxon>Euarchontoglires</taxon>
        <taxon>Glires</taxon>
        <taxon>Rodentia</taxon>
        <taxon>Hystricomorpha</taxon>
        <taxon>Bathyergidae</taxon>
        <taxon>Fukomys</taxon>
    </lineage>
</organism>
<accession>A0A091DU60</accession>
<gene>
    <name evidence="3" type="ORF">H920_02883</name>
</gene>
<keyword evidence="4" id="KW-1185">Reference proteome</keyword>
<evidence type="ECO:0000256" key="2">
    <source>
        <dbReference type="SAM" id="SignalP"/>
    </source>
</evidence>
<dbReference type="AlphaFoldDB" id="A0A091DU60"/>
<feature type="chain" id="PRO_5001873657" evidence="2">
    <location>
        <begin position="22"/>
        <end position="250"/>
    </location>
</feature>
<feature type="region of interest" description="Disordered" evidence="1">
    <location>
        <begin position="171"/>
        <end position="196"/>
    </location>
</feature>
<reference evidence="3 4" key="1">
    <citation type="submission" date="2013-11" db="EMBL/GenBank/DDBJ databases">
        <title>The Damaraland mole rat (Fukomys damarensis) genome and evolution of African mole rats.</title>
        <authorList>
            <person name="Gladyshev V.N."/>
            <person name="Fang X."/>
        </authorList>
    </citation>
    <scope>NUCLEOTIDE SEQUENCE [LARGE SCALE GENOMIC DNA]</scope>
    <source>
        <tissue evidence="3">Liver</tissue>
    </source>
</reference>
<evidence type="ECO:0000313" key="4">
    <source>
        <dbReference type="Proteomes" id="UP000028990"/>
    </source>
</evidence>
<feature type="signal peptide" evidence="2">
    <location>
        <begin position="1"/>
        <end position="21"/>
    </location>
</feature>
<evidence type="ECO:0000313" key="3">
    <source>
        <dbReference type="EMBL" id="KFO35654.1"/>
    </source>
</evidence>
<protein>
    <submittedName>
        <fullName evidence="3">Uncharacterized protein</fullName>
    </submittedName>
</protein>
<dbReference type="EMBL" id="KN121670">
    <property type="protein sequence ID" value="KFO35654.1"/>
    <property type="molecule type" value="Genomic_DNA"/>
</dbReference>